<dbReference type="InterPro" id="IPR001670">
    <property type="entry name" value="ADH_Fe/GldA"/>
</dbReference>
<sequence length="396" mass="42055">MILFNSENTRTCLSPSHVLYGDGAAKQVADILTARQISQGNLLIVADQEVVKLGLIEQIMEPLKEADFNVDFFSDIVGEPTLEVANALVDTSRSKPYEAVIGVGGGSALDMSKLAAALAVNDGAVTDYLGPTRFPINPLPLINVPTTAGTGAEATAVSMLAIEGKKAIVFSSQLVPMGVVLDPLMTMTLPPHVTAATGLDALSHGLEAFMSLNASPFTDSQAIITISTVIQWLKTAYNEGDNLNARRAMAYAAYTGGLSLNAGVVLGHSVAYTISNRAKMPHGVSCAMALPYTIAFNLQECSEKLQSLANLVLGESENGVPKLIDKVSSLVAELGIPLSLKEIGLQENDLGGMVEECLSKYPRPTNPSPITRERLEKFYSFMYDGDVDQCCSYFGG</sequence>
<dbReference type="AlphaFoldDB" id="A0A1H0VM65"/>
<comment type="similarity">
    <text evidence="1">Belongs to the iron-containing alcohol dehydrogenase family.</text>
</comment>
<dbReference type="STRING" id="91360.SAMN05660330_04151"/>
<evidence type="ECO:0000259" key="3">
    <source>
        <dbReference type="Pfam" id="PF00465"/>
    </source>
</evidence>
<dbReference type="Pfam" id="PF00465">
    <property type="entry name" value="Fe-ADH"/>
    <property type="match status" value="1"/>
</dbReference>
<name>A0A1H0VM65_9BACT</name>
<dbReference type="InterPro" id="IPR039697">
    <property type="entry name" value="Alcohol_dehydrogenase_Fe"/>
</dbReference>
<dbReference type="GO" id="GO:0046872">
    <property type="term" value="F:metal ion binding"/>
    <property type="evidence" value="ECO:0007669"/>
    <property type="project" value="InterPro"/>
</dbReference>
<dbReference type="GO" id="GO:0004022">
    <property type="term" value="F:alcohol dehydrogenase (NAD+) activity"/>
    <property type="evidence" value="ECO:0007669"/>
    <property type="project" value="TreeGrafter"/>
</dbReference>
<gene>
    <name evidence="5" type="ORF">SAMN05660330_04151</name>
</gene>
<dbReference type="OrthoDB" id="9778433at2"/>
<feature type="domain" description="Alcohol dehydrogenase iron-type/glycerol dehydrogenase GldA" evidence="3">
    <location>
        <begin position="15"/>
        <end position="183"/>
    </location>
</feature>
<evidence type="ECO:0000313" key="5">
    <source>
        <dbReference type="EMBL" id="SDP79672.1"/>
    </source>
</evidence>
<dbReference type="Proteomes" id="UP000199073">
    <property type="component" value="Unassembled WGS sequence"/>
</dbReference>
<dbReference type="PANTHER" id="PTHR11496">
    <property type="entry name" value="ALCOHOL DEHYDROGENASE"/>
    <property type="match status" value="1"/>
</dbReference>
<dbReference type="InterPro" id="IPR018211">
    <property type="entry name" value="ADH_Fe_CS"/>
</dbReference>
<dbReference type="Pfam" id="PF25137">
    <property type="entry name" value="ADH_Fe_C"/>
    <property type="match status" value="1"/>
</dbReference>
<dbReference type="EMBL" id="FNJI01000055">
    <property type="protein sequence ID" value="SDP79672.1"/>
    <property type="molecule type" value="Genomic_DNA"/>
</dbReference>
<evidence type="ECO:0000313" key="6">
    <source>
        <dbReference type="Proteomes" id="UP000199073"/>
    </source>
</evidence>
<accession>A0A1H0VM65</accession>
<evidence type="ECO:0000256" key="2">
    <source>
        <dbReference type="ARBA" id="ARBA00023002"/>
    </source>
</evidence>
<dbReference type="CDD" id="cd08551">
    <property type="entry name" value="Fe-ADH"/>
    <property type="match status" value="1"/>
</dbReference>
<keyword evidence="6" id="KW-1185">Reference proteome</keyword>
<keyword evidence="2" id="KW-0560">Oxidoreductase</keyword>
<dbReference type="PANTHER" id="PTHR11496:SF83">
    <property type="entry name" value="HYDROXYACID-OXOACID TRANSHYDROGENASE, MITOCHONDRIAL"/>
    <property type="match status" value="1"/>
</dbReference>
<dbReference type="PROSITE" id="PS00913">
    <property type="entry name" value="ADH_IRON_1"/>
    <property type="match status" value="1"/>
</dbReference>
<protein>
    <submittedName>
        <fullName evidence="5">Iron-containing alcohol dehydrogenase</fullName>
    </submittedName>
</protein>
<dbReference type="SUPFAM" id="SSF56796">
    <property type="entry name" value="Dehydroquinate synthase-like"/>
    <property type="match status" value="1"/>
</dbReference>
<dbReference type="Gene3D" id="1.20.1090.10">
    <property type="entry name" value="Dehydroquinate synthase-like - alpha domain"/>
    <property type="match status" value="1"/>
</dbReference>
<proteinExistence type="inferred from homology"/>
<dbReference type="Gene3D" id="3.40.50.1970">
    <property type="match status" value="1"/>
</dbReference>
<dbReference type="InterPro" id="IPR056798">
    <property type="entry name" value="ADH_Fe_C"/>
</dbReference>
<evidence type="ECO:0000259" key="4">
    <source>
        <dbReference type="Pfam" id="PF25137"/>
    </source>
</evidence>
<evidence type="ECO:0000256" key="1">
    <source>
        <dbReference type="ARBA" id="ARBA00007358"/>
    </source>
</evidence>
<organism evidence="5 6">
    <name type="scientific">Desulforhopalus singaporensis</name>
    <dbReference type="NCBI Taxonomy" id="91360"/>
    <lineage>
        <taxon>Bacteria</taxon>
        <taxon>Pseudomonadati</taxon>
        <taxon>Thermodesulfobacteriota</taxon>
        <taxon>Desulfobulbia</taxon>
        <taxon>Desulfobulbales</taxon>
        <taxon>Desulfocapsaceae</taxon>
        <taxon>Desulforhopalus</taxon>
    </lineage>
</organism>
<dbReference type="FunFam" id="3.40.50.1970:FF:000003">
    <property type="entry name" value="Alcohol dehydrogenase, iron-containing"/>
    <property type="match status" value="1"/>
</dbReference>
<feature type="domain" description="Fe-containing alcohol dehydrogenase-like C-terminal" evidence="4">
    <location>
        <begin position="194"/>
        <end position="380"/>
    </location>
</feature>
<dbReference type="RefSeq" id="WP_092226014.1">
    <property type="nucleotide sequence ID" value="NZ_FNJI01000055.1"/>
</dbReference>
<reference evidence="5 6" key="1">
    <citation type="submission" date="2016-10" db="EMBL/GenBank/DDBJ databases">
        <authorList>
            <person name="de Groot N.N."/>
        </authorList>
    </citation>
    <scope>NUCLEOTIDE SEQUENCE [LARGE SCALE GENOMIC DNA]</scope>
    <source>
        <strain evidence="5 6">DSM 12130</strain>
    </source>
</reference>